<dbReference type="Proteomes" id="UP001176883">
    <property type="component" value="Unassembled WGS sequence"/>
</dbReference>
<reference evidence="9" key="1">
    <citation type="submission" date="2023-07" db="EMBL/GenBank/DDBJ databases">
        <title>Two novel species in the genus Flavivirga.</title>
        <authorList>
            <person name="Kwon K."/>
        </authorList>
    </citation>
    <scope>NUCLEOTIDE SEQUENCE</scope>
    <source>
        <strain evidence="9">KCTC 52353</strain>
    </source>
</reference>
<dbReference type="Gene3D" id="3.30.565.10">
    <property type="entry name" value="Histidine kinase-like ATPase, C-terminal domain"/>
    <property type="match status" value="1"/>
</dbReference>
<dbReference type="InterPro" id="IPR050351">
    <property type="entry name" value="BphY/WalK/GraS-like"/>
</dbReference>
<gene>
    <name evidence="9" type="ORF">Q4Q35_13575</name>
</gene>
<dbReference type="PANTHER" id="PTHR42878:SF12">
    <property type="entry name" value="SENSOR HISTIDINE KINASE YCBM"/>
    <property type="match status" value="1"/>
</dbReference>
<keyword evidence="9" id="KW-0547">Nucleotide-binding</keyword>
<dbReference type="GO" id="GO:0005524">
    <property type="term" value="F:ATP binding"/>
    <property type="evidence" value="ECO:0007669"/>
    <property type="project" value="UniProtKB-KW"/>
</dbReference>
<evidence type="ECO:0000313" key="10">
    <source>
        <dbReference type="Proteomes" id="UP001176883"/>
    </source>
</evidence>
<keyword evidence="6" id="KW-0812">Transmembrane</keyword>
<dbReference type="PROSITE" id="PS50112">
    <property type="entry name" value="PAS"/>
    <property type="match status" value="1"/>
</dbReference>
<keyword evidence="4" id="KW-0418">Kinase</keyword>
<protein>
    <recommendedName>
        <fullName evidence="2">histidine kinase</fullName>
        <ecNumber evidence="2">2.7.13.3</ecNumber>
    </recommendedName>
</protein>
<comment type="catalytic activity">
    <reaction evidence="1">
        <text>ATP + protein L-histidine = ADP + protein N-phospho-L-histidine.</text>
        <dbReference type="EC" id="2.7.13.3"/>
    </reaction>
</comment>
<evidence type="ECO:0000256" key="1">
    <source>
        <dbReference type="ARBA" id="ARBA00000085"/>
    </source>
</evidence>
<keyword evidence="9" id="KW-0067">ATP-binding</keyword>
<dbReference type="Pfam" id="PF02518">
    <property type="entry name" value="HATPase_c"/>
    <property type="match status" value="1"/>
</dbReference>
<dbReference type="InterPro" id="IPR036890">
    <property type="entry name" value="HATPase_C_sf"/>
</dbReference>
<keyword evidence="6" id="KW-1133">Transmembrane helix</keyword>
<accession>A0ABT8WCS0</accession>
<feature type="domain" description="Histidine kinase" evidence="7">
    <location>
        <begin position="229"/>
        <end position="450"/>
    </location>
</feature>
<evidence type="ECO:0000256" key="5">
    <source>
        <dbReference type="ARBA" id="ARBA00023136"/>
    </source>
</evidence>
<sequence length="450" mass="51509">MASKHIYYKIIIRVLFITFTAFTLAYFSINKHLDYSIYVGIILCFQVVGLIKFLNKTNRKIAFFFEAMENDDSAIHFPTHIKDKSIKDLHKSLNRVNFLIQKIKIKNKQQEQYYHSILEQAAVGLLTLNEKGHILLANKTAKTLLNYEQLTHVEQLKRVDEKLFTLISQLKPFDQKLTAITNERETIQLTIRSKPITVDNDNLILIIIQNINSELNEKETDAWIKLFRVLTHEIMNSIAPITSLSETLSTIYKKDNKVILPSELNENDIKKTIKGLDIIKDQGQDLTNFVESYRSLTKIPKPEKEIILVETLFNKIRILSSQEEGFQEIKFEVSIKPNNLEIYADEKQIIQVLFNLVKNAIQSINKTSNQGVIQLKAEKDEYSNIIVSVIDNGLGIPLETQDQIFIPFFTTKEGGTGIGLSLSKHIMKLHGGSLNVTSIPNSITTFSLKL</sequence>
<dbReference type="RefSeq" id="WP_303278531.1">
    <property type="nucleotide sequence ID" value="NZ_JAUOEK010000134.1"/>
</dbReference>
<evidence type="ECO:0000259" key="8">
    <source>
        <dbReference type="PROSITE" id="PS50112"/>
    </source>
</evidence>
<dbReference type="InterPro" id="IPR003594">
    <property type="entry name" value="HATPase_dom"/>
</dbReference>
<dbReference type="InterPro" id="IPR000014">
    <property type="entry name" value="PAS"/>
</dbReference>
<evidence type="ECO:0000256" key="6">
    <source>
        <dbReference type="SAM" id="Phobius"/>
    </source>
</evidence>
<dbReference type="InterPro" id="IPR035965">
    <property type="entry name" value="PAS-like_dom_sf"/>
</dbReference>
<dbReference type="SUPFAM" id="SSF55785">
    <property type="entry name" value="PYP-like sensor domain (PAS domain)"/>
    <property type="match status" value="1"/>
</dbReference>
<organism evidence="9 10">
    <name type="scientific">Flavivirga aquimarina</name>
    <dbReference type="NCBI Taxonomy" id="2027862"/>
    <lineage>
        <taxon>Bacteria</taxon>
        <taxon>Pseudomonadati</taxon>
        <taxon>Bacteroidota</taxon>
        <taxon>Flavobacteriia</taxon>
        <taxon>Flavobacteriales</taxon>
        <taxon>Flavobacteriaceae</taxon>
        <taxon>Flavivirga</taxon>
    </lineage>
</organism>
<evidence type="ECO:0000256" key="4">
    <source>
        <dbReference type="ARBA" id="ARBA00022777"/>
    </source>
</evidence>
<feature type="transmembrane region" description="Helical" evidence="6">
    <location>
        <begin position="7"/>
        <end position="29"/>
    </location>
</feature>
<evidence type="ECO:0000259" key="7">
    <source>
        <dbReference type="PROSITE" id="PS50109"/>
    </source>
</evidence>
<dbReference type="Gene3D" id="3.30.450.20">
    <property type="entry name" value="PAS domain"/>
    <property type="match status" value="1"/>
</dbReference>
<dbReference type="SMART" id="SM00387">
    <property type="entry name" value="HATPase_c"/>
    <property type="match status" value="1"/>
</dbReference>
<comment type="caution">
    <text evidence="9">The sequence shown here is derived from an EMBL/GenBank/DDBJ whole genome shotgun (WGS) entry which is preliminary data.</text>
</comment>
<name>A0ABT8WCS0_9FLAO</name>
<keyword evidence="3" id="KW-0808">Transferase</keyword>
<proteinExistence type="predicted"/>
<dbReference type="Pfam" id="PF13188">
    <property type="entry name" value="PAS_8"/>
    <property type="match status" value="1"/>
</dbReference>
<dbReference type="PRINTS" id="PR00344">
    <property type="entry name" value="BCTRLSENSOR"/>
</dbReference>
<feature type="transmembrane region" description="Helical" evidence="6">
    <location>
        <begin position="35"/>
        <end position="54"/>
    </location>
</feature>
<keyword evidence="5 6" id="KW-0472">Membrane</keyword>
<evidence type="ECO:0000256" key="2">
    <source>
        <dbReference type="ARBA" id="ARBA00012438"/>
    </source>
</evidence>
<keyword evidence="10" id="KW-1185">Reference proteome</keyword>
<dbReference type="InterPro" id="IPR004358">
    <property type="entry name" value="Sig_transdc_His_kin-like_C"/>
</dbReference>
<dbReference type="PANTHER" id="PTHR42878">
    <property type="entry name" value="TWO-COMPONENT HISTIDINE KINASE"/>
    <property type="match status" value="1"/>
</dbReference>
<evidence type="ECO:0000256" key="3">
    <source>
        <dbReference type="ARBA" id="ARBA00022679"/>
    </source>
</evidence>
<dbReference type="PROSITE" id="PS50109">
    <property type="entry name" value="HIS_KIN"/>
    <property type="match status" value="1"/>
</dbReference>
<dbReference type="InterPro" id="IPR005467">
    <property type="entry name" value="His_kinase_dom"/>
</dbReference>
<feature type="domain" description="PAS" evidence="8">
    <location>
        <begin position="110"/>
        <end position="149"/>
    </location>
</feature>
<dbReference type="EMBL" id="JAUOEK010000134">
    <property type="protein sequence ID" value="MDO5970839.1"/>
    <property type="molecule type" value="Genomic_DNA"/>
</dbReference>
<dbReference type="SUPFAM" id="SSF55874">
    <property type="entry name" value="ATPase domain of HSP90 chaperone/DNA topoisomerase II/histidine kinase"/>
    <property type="match status" value="1"/>
</dbReference>
<evidence type="ECO:0000313" key="9">
    <source>
        <dbReference type="EMBL" id="MDO5970839.1"/>
    </source>
</evidence>
<dbReference type="CDD" id="cd00130">
    <property type="entry name" value="PAS"/>
    <property type="match status" value="1"/>
</dbReference>
<dbReference type="EC" id="2.7.13.3" evidence="2"/>